<dbReference type="EMBL" id="JACQWF010000396">
    <property type="protein sequence ID" value="MBI4596506.1"/>
    <property type="molecule type" value="Genomic_DNA"/>
</dbReference>
<dbReference type="Pfam" id="PF05168">
    <property type="entry name" value="HEPN"/>
    <property type="match status" value="1"/>
</dbReference>
<sequence length="141" mass="16487">MQLKGDTKKPQEWLKQAAYDMKTAEAMFDGKRYIYAVFMCHLAIEKALKGLFTLNLNEVPPKTHNLIYLVEKIRLELPEKMYDFIFVLNGLSVPTRYPDDLQKLLKVHNKQKTGKVLEQTKETLKWLKAKLKKLFDISKNG</sequence>
<organism evidence="2 3">
    <name type="scientific">Tectimicrobiota bacterium</name>
    <dbReference type="NCBI Taxonomy" id="2528274"/>
    <lineage>
        <taxon>Bacteria</taxon>
        <taxon>Pseudomonadati</taxon>
        <taxon>Nitrospinota/Tectimicrobiota group</taxon>
        <taxon>Candidatus Tectimicrobiota</taxon>
    </lineage>
</organism>
<comment type="caution">
    <text evidence="2">The sequence shown here is derived from an EMBL/GenBank/DDBJ whole genome shotgun (WGS) entry which is preliminary data.</text>
</comment>
<feature type="domain" description="HEPN" evidence="1">
    <location>
        <begin position="14"/>
        <end position="123"/>
    </location>
</feature>
<dbReference type="AlphaFoldDB" id="A0A933LRL3"/>
<dbReference type="SUPFAM" id="SSF81593">
    <property type="entry name" value="Nucleotidyltransferase substrate binding subunit/domain"/>
    <property type="match status" value="1"/>
</dbReference>
<evidence type="ECO:0000259" key="1">
    <source>
        <dbReference type="PROSITE" id="PS50910"/>
    </source>
</evidence>
<evidence type="ECO:0000313" key="2">
    <source>
        <dbReference type="EMBL" id="MBI4596506.1"/>
    </source>
</evidence>
<dbReference type="InterPro" id="IPR007842">
    <property type="entry name" value="HEPN_dom"/>
</dbReference>
<reference evidence="2" key="1">
    <citation type="submission" date="2020-07" db="EMBL/GenBank/DDBJ databases">
        <title>Huge and variable diversity of episymbiotic CPR bacteria and DPANN archaea in groundwater ecosystems.</title>
        <authorList>
            <person name="He C.Y."/>
            <person name="Keren R."/>
            <person name="Whittaker M."/>
            <person name="Farag I.F."/>
            <person name="Doudna J."/>
            <person name="Cate J.H.D."/>
            <person name="Banfield J.F."/>
        </authorList>
    </citation>
    <scope>NUCLEOTIDE SEQUENCE</scope>
    <source>
        <strain evidence="2">NC_groundwater_1482_Ag_S-0.65um_47_24</strain>
    </source>
</reference>
<name>A0A933LRL3_UNCTE</name>
<gene>
    <name evidence="2" type="ORF">HY730_09060</name>
</gene>
<dbReference type="Proteomes" id="UP000772181">
    <property type="component" value="Unassembled WGS sequence"/>
</dbReference>
<dbReference type="Gene3D" id="1.20.120.330">
    <property type="entry name" value="Nucleotidyltransferases domain 2"/>
    <property type="match status" value="1"/>
</dbReference>
<dbReference type="PROSITE" id="PS50910">
    <property type="entry name" value="HEPN"/>
    <property type="match status" value="1"/>
</dbReference>
<accession>A0A933LRL3</accession>
<dbReference type="SMART" id="SM00748">
    <property type="entry name" value="HEPN"/>
    <property type="match status" value="1"/>
</dbReference>
<proteinExistence type="predicted"/>
<evidence type="ECO:0000313" key="3">
    <source>
        <dbReference type="Proteomes" id="UP000772181"/>
    </source>
</evidence>
<protein>
    <submittedName>
        <fullName evidence="2">HEPN domain-containing protein</fullName>
    </submittedName>
</protein>